<dbReference type="EMBL" id="BMYR01000004">
    <property type="protein sequence ID" value="GGW57738.1"/>
    <property type="molecule type" value="Genomic_DNA"/>
</dbReference>
<dbReference type="RefSeq" id="WP_189481576.1">
    <property type="nucleotide sequence ID" value="NZ_BMYR01000004.1"/>
</dbReference>
<name>A0ABQ2WI90_9ALTE</name>
<evidence type="ECO:0000313" key="2">
    <source>
        <dbReference type="Proteomes" id="UP000634667"/>
    </source>
</evidence>
<accession>A0ABQ2WI90</accession>
<sequence length="238" mass="27966">MSTVYNLYCDESCHLENDGQKAMVLGAVWCPDDKRAEIAKRLREIKQRHGLAADFEVKWTKVSSGQQAFYMDLVDYFFDDDDLHFRAVVVPDKTLLNHSDFGQSHDDWYYKMYFTLLKVVFEPCSQYRVYIDIKDTLGHEKVSKLHDVLCKNAYDFSRKMIQRVQRVHSHEVEQLQLADLLIGALSYLHRNLSGNAAKLVLIERIRERSGYKLTLNTMLREDKFNLMIWQSNGASRWQ</sequence>
<evidence type="ECO:0000313" key="1">
    <source>
        <dbReference type="EMBL" id="GGW57738.1"/>
    </source>
</evidence>
<protein>
    <recommendedName>
        <fullName evidence="3">DUF3800 domain-containing protein</fullName>
    </recommendedName>
</protein>
<dbReference type="Pfam" id="PF12686">
    <property type="entry name" value="DUF3800"/>
    <property type="match status" value="1"/>
</dbReference>
<comment type="caution">
    <text evidence="1">The sequence shown here is derived from an EMBL/GenBank/DDBJ whole genome shotgun (WGS) entry which is preliminary data.</text>
</comment>
<dbReference type="InterPro" id="IPR024524">
    <property type="entry name" value="DUF3800"/>
</dbReference>
<organism evidence="1 2">
    <name type="scientific">Alishewanella tabrizica</name>
    <dbReference type="NCBI Taxonomy" id="671278"/>
    <lineage>
        <taxon>Bacteria</taxon>
        <taxon>Pseudomonadati</taxon>
        <taxon>Pseudomonadota</taxon>
        <taxon>Gammaproteobacteria</taxon>
        <taxon>Alteromonadales</taxon>
        <taxon>Alteromonadaceae</taxon>
        <taxon>Alishewanella</taxon>
    </lineage>
</organism>
<keyword evidence="2" id="KW-1185">Reference proteome</keyword>
<dbReference type="Proteomes" id="UP000634667">
    <property type="component" value="Unassembled WGS sequence"/>
</dbReference>
<proteinExistence type="predicted"/>
<gene>
    <name evidence="1" type="primary">rflA</name>
    <name evidence="1" type="ORF">GCM10008111_12310</name>
</gene>
<reference evidence="2" key="1">
    <citation type="journal article" date="2019" name="Int. J. Syst. Evol. Microbiol.">
        <title>The Global Catalogue of Microorganisms (GCM) 10K type strain sequencing project: providing services to taxonomists for standard genome sequencing and annotation.</title>
        <authorList>
            <consortium name="The Broad Institute Genomics Platform"/>
            <consortium name="The Broad Institute Genome Sequencing Center for Infectious Disease"/>
            <person name="Wu L."/>
            <person name="Ma J."/>
        </authorList>
    </citation>
    <scope>NUCLEOTIDE SEQUENCE [LARGE SCALE GENOMIC DNA]</scope>
    <source>
        <strain evidence="2">KCTC 23723</strain>
    </source>
</reference>
<evidence type="ECO:0008006" key="3">
    <source>
        <dbReference type="Google" id="ProtNLM"/>
    </source>
</evidence>